<dbReference type="GO" id="GO:0043200">
    <property type="term" value="P:response to amino acid"/>
    <property type="evidence" value="ECO:0007669"/>
    <property type="project" value="TreeGrafter"/>
</dbReference>
<dbReference type="SUPFAM" id="SSF46785">
    <property type="entry name" value="Winged helix' DNA-binding domain"/>
    <property type="match status" value="1"/>
</dbReference>
<gene>
    <name evidence="5" type="ORF">DSL64_24675</name>
</gene>
<dbReference type="EMBL" id="QNUL01000030">
    <property type="protein sequence ID" value="REA57155.1"/>
    <property type="molecule type" value="Genomic_DNA"/>
</dbReference>
<dbReference type="Proteomes" id="UP000256373">
    <property type="component" value="Unassembled WGS sequence"/>
</dbReference>
<organism evidence="5 6">
    <name type="scientific">Dyadobacter luteus</name>
    <dbReference type="NCBI Taxonomy" id="2259619"/>
    <lineage>
        <taxon>Bacteria</taxon>
        <taxon>Pseudomonadati</taxon>
        <taxon>Bacteroidota</taxon>
        <taxon>Cytophagia</taxon>
        <taxon>Cytophagales</taxon>
        <taxon>Spirosomataceae</taxon>
        <taxon>Dyadobacter</taxon>
    </lineage>
</organism>
<dbReference type="PANTHER" id="PTHR30154">
    <property type="entry name" value="LEUCINE-RESPONSIVE REGULATORY PROTEIN"/>
    <property type="match status" value="1"/>
</dbReference>
<dbReference type="SUPFAM" id="SSF54909">
    <property type="entry name" value="Dimeric alpha+beta barrel"/>
    <property type="match status" value="1"/>
</dbReference>
<dbReference type="InterPro" id="IPR019888">
    <property type="entry name" value="Tscrpt_reg_AsnC-like"/>
</dbReference>
<dbReference type="InterPro" id="IPR036390">
    <property type="entry name" value="WH_DNA-bd_sf"/>
</dbReference>
<feature type="domain" description="HTH asnC-type" evidence="4">
    <location>
        <begin position="4"/>
        <end position="65"/>
    </location>
</feature>
<dbReference type="InterPro" id="IPR036388">
    <property type="entry name" value="WH-like_DNA-bd_sf"/>
</dbReference>
<dbReference type="GO" id="GO:0043565">
    <property type="term" value="F:sequence-specific DNA binding"/>
    <property type="evidence" value="ECO:0007669"/>
    <property type="project" value="InterPro"/>
</dbReference>
<reference evidence="5 6" key="1">
    <citation type="submission" date="2018-07" db="EMBL/GenBank/DDBJ databases">
        <title>Dyadobacter roseus sp. nov., isolated from rose rhizosphere soil.</title>
        <authorList>
            <person name="Chen L."/>
        </authorList>
    </citation>
    <scope>NUCLEOTIDE SEQUENCE [LARGE SCALE GENOMIC DNA]</scope>
    <source>
        <strain evidence="5 6">RS19</strain>
    </source>
</reference>
<evidence type="ECO:0000313" key="6">
    <source>
        <dbReference type="Proteomes" id="UP000256373"/>
    </source>
</evidence>
<evidence type="ECO:0000256" key="3">
    <source>
        <dbReference type="ARBA" id="ARBA00023163"/>
    </source>
</evidence>
<dbReference type="RefSeq" id="WP_115833622.1">
    <property type="nucleotide sequence ID" value="NZ_QNUL01000030.1"/>
</dbReference>
<evidence type="ECO:0000259" key="4">
    <source>
        <dbReference type="PROSITE" id="PS50956"/>
    </source>
</evidence>
<dbReference type="InterPro" id="IPR019885">
    <property type="entry name" value="Tscrpt_reg_HTH_AsnC-type_CS"/>
</dbReference>
<dbReference type="CDD" id="cd00090">
    <property type="entry name" value="HTH_ARSR"/>
    <property type="match status" value="1"/>
</dbReference>
<keyword evidence="3" id="KW-0804">Transcription</keyword>
<keyword evidence="1" id="KW-0805">Transcription regulation</keyword>
<dbReference type="InterPro" id="IPR011991">
    <property type="entry name" value="ArsR-like_HTH"/>
</dbReference>
<dbReference type="Pfam" id="PF01037">
    <property type="entry name" value="AsnC_trans_reg"/>
    <property type="match status" value="1"/>
</dbReference>
<dbReference type="AlphaFoldDB" id="A0A3D8Y4I9"/>
<dbReference type="PANTHER" id="PTHR30154:SF34">
    <property type="entry name" value="TRANSCRIPTIONAL REGULATOR AZLB"/>
    <property type="match status" value="1"/>
</dbReference>
<accession>A0A3D8Y4I9</accession>
<proteinExistence type="predicted"/>
<dbReference type="InterPro" id="IPR011008">
    <property type="entry name" value="Dimeric_a/b-barrel"/>
</dbReference>
<dbReference type="GO" id="GO:0005829">
    <property type="term" value="C:cytosol"/>
    <property type="evidence" value="ECO:0007669"/>
    <property type="project" value="TreeGrafter"/>
</dbReference>
<keyword evidence="2" id="KW-0238">DNA-binding</keyword>
<dbReference type="GO" id="GO:0006355">
    <property type="term" value="P:regulation of DNA-templated transcription"/>
    <property type="evidence" value="ECO:0007669"/>
    <property type="project" value="UniProtKB-ARBA"/>
</dbReference>
<name>A0A3D8Y4I9_9BACT</name>
<comment type="caution">
    <text evidence="5">The sequence shown here is derived from an EMBL/GenBank/DDBJ whole genome shotgun (WGS) entry which is preliminary data.</text>
</comment>
<protein>
    <submittedName>
        <fullName evidence="5">AsnC family transcriptional regulator</fullName>
    </submittedName>
</protein>
<dbReference type="PROSITE" id="PS50956">
    <property type="entry name" value="HTH_ASNC_2"/>
    <property type="match status" value="1"/>
</dbReference>
<dbReference type="PROSITE" id="PS00519">
    <property type="entry name" value="HTH_ASNC_1"/>
    <property type="match status" value="1"/>
</dbReference>
<sequence>MEELDPFDFAILRILQENNMTPQREIGEAVGLSAAAVQRRIKRMRQSGVIEADRSVINRGRVGAMVTLIVEVFMDSEKIEFIDHTRNTFEIAPEVQQCYYVTGESDFVLVILTESMQAYEKLTRRIFFSNPNIRHFRTIVAMDVIKAGMTIPEGFLKKK</sequence>
<evidence type="ECO:0000313" key="5">
    <source>
        <dbReference type="EMBL" id="REA57155.1"/>
    </source>
</evidence>
<dbReference type="OrthoDB" id="9800326at2"/>
<keyword evidence="6" id="KW-1185">Reference proteome</keyword>
<dbReference type="InterPro" id="IPR000485">
    <property type="entry name" value="AsnC-type_HTH_dom"/>
</dbReference>
<dbReference type="SMART" id="SM00344">
    <property type="entry name" value="HTH_ASNC"/>
    <property type="match status" value="1"/>
</dbReference>
<dbReference type="PRINTS" id="PR00033">
    <property type="entry name" value="HTHASNC"/>
</dbReference>
<dbReference type="Gene3D" id="1.10.10.10">
    <property type="entry name" value="Winged helix-like DNA-binding domain superfamily/Winged helix DNA-binding domain"/>
    <property type="match status" value="1"/>
</dbReference>
<dbReference type="Pfam" id="PF13404">
    <property type="entry name" value="HTH_AsnC-type"/>
    <property type="match status" value="1"/>
</dbReference>
<dbReference type="Gene3D" id="3.30.70.920">
    <property type="match status" value="1"/>
</dbReference>
<evidence type="ECO:0000256" key="1">
    <source>
        <dbReference type="ARBA" id="ARBA00023015"/>
    </source>
</evidence>
<dbReference type="InterPro" id="IPR019887">
    <property type="entry name" value="Tscrpt_reg_AsnC/Lrp_C"/>
</dbReference>
<evidence type="ECO:0000256" key="2">
    <source>
        <dbReference type="ARBA" id="ARBA00023125"/>
    </source>
</evidence>